<feature type="transmembrane region" description="Helical" evidence="3">
    <location>
        <begin position="177"/>
        <end position="199"/>
    </location>
</feature>
<keyword evidence="3" id="KW-0472">Membrane</keyword>
<dbReference type="InterPro" id="IPR050469">
    <property type="entry name" value="Diguanylate_Cyclase"/>
</dbReference>
<evidence type="ECO:0000256" key="3">
    <source>
        <dbReference type="SAM" id="Phobius"/>
    </source>
</evidence>
<dbReference type="GO" id="GO:0052621">
    <property type="term" value="F:diguanylate cyclase activity"/>
    <property type="evidence" value="ECO:0007669"/>
    <property type="project" value="TreeGrafter"/>
</dbReference>
<feature type="transmembrane region" description="Helical" evidence="3">
    <location>
        <begin position="6"/>
        <end position="26"/>
    </location>
</feature>
<dbReference type="Pfam" id="PF16927">
    <property type="entry name" value="HisKA_7TM"/>
    <property type="match status" value="1"/>
</dbReference>
<evidence type="ECO:0000256" key="2">
    <source>
        <dbReference type="SAM" id="MobiDB-lite"/>
    </source>
</evidence>
<feature type="coiled-coil region" evidence="1">
    <location>
        <begin position="334"/>
        <end position="382"/>
    </location>
</feature>
<dbReference type="AlphaFoldDB" id="A0A841DBA6"/>
<dbReference type="InterPro" id="IPR000014">
    <property type="entry name" value="PAS"/>
</dbReference>
<dbReference type="PROSITE" id="PS50113">
    <property type="entry name" value="PAC"/>
    <property type="match status" value="1"/>
</dbReference>
<dbReference type="FunFam" id="3.30.70.270:FF:000001">
    <property type="entry name" value="Diguanylate cyclase domain protein"/>
    <property type="match status" value="1"/>
</dbReference>
<feature type="region of interest" description="Disordered" evidence="2">
    <location>
        <begin position="279"/>
        <end position="299"/>
    </location>
</feature>
<dbReference type="InterPro" id="IPR000160">
    <property type="entry name" value="GGDEF_dom"/>
</dbReference>
<evidence type="ECO:0000256" key="1">
    <source>
        <dbReference type="SAM" id="Coils"/>
    </source>
</evidence>
<accession>A0A841DBA6</accession>
<evidence type="ECO:0000313" key="6">
    <source>
        <dbReference type="EMBL" id="MBB5965395.1"/>
    </source>
</evidence>
<dbReference type="Proteomes" id="UP000562352">
    <property type="component" value="Unassembled WGS sequence"/>
</dbReference>
<dbReference type="Pfam" id="PF00989">
    <property type="entry name" value="PAS"/>
    <property type="match status" value="1"/>
</dbReference>
<dbReference type="SMART" id="SM00086">
    <property type="entry name" value="PAC"/>
    <property type="match status" value="1"/>
</dbReference>
<dbReference type="InterPro" id="IPR031621">
    <property type="entry name" value="HisKA_7TM"/>
</dbReference>
<organism evidence="6 7">
    <name type="scientific">Planomonospora venezuelensis</name>
    <dbReference type="NCBI Taxonomy" id="1999"/>
    <lineage>
        <taxon>Bacteria</taxon>
        <taxon>Bacillati</taxon>
        <taxon>Actinomycetota</taxon>
        <taxon>Actinomycetes</taxon>
        <taxon>Streptosporangiales</taxon>
        <taxon>Streptosporangiaceae</taxon>
        <taxon>Planomonospora</taxon>
    </lineage>
</organism>
<feature type="transmembrane region" description="Helical" evidence="3">
    <location>
        <begin position="64"/>
        <end position="90"/>
    </location>
</feature>
<keyword evidence="7" id="KW-1185">Reference proteome</keyword>
<sequence length="555" mass="59925">MLGLPFLVLLFMVATAVGTAVTAVGWRRRQAAPAVGALALVSAAIVVWSAVDTLIFLVRDVRVAHLLMIVKFLGVSAIPAGFFCLSLAVIDRMWRLPRRTALLLAVEPVLVLTAVTTDPLHHLFFLSSGTVDPVGFVRPHFGPLFWAHAVYSYLLLSVGVARLVRAWMRGPRAQRRLYGAILLGAVLPAMANIIALSLQDDATDLTPVGFCVTAVVTYWALVHHSLPELIPVAREHVFDMIGDAVATIDASGRLLDLNSAAERMLRRLAHDLPDRLTGHSFENEFGGLPPDEGGESDLTLRDRDGREIEVNVRSGPLHDSRGGRVGWIMVIRDISALNRQRRELEQANTRLREQRWEVEQANTRLREQLSTIEALRADLAEQAVRDALTGLYNRRHLMEVLRREVALAAAGGGPLSVALLDVDHFKQVNDGYGHGVGDEVLVRFAGLLSGQAGPRDVVARYGGEEFVVVFPGATGEQARARTEALRARVAGEAARIGGHDLHVTFSAGVAMLTGGQGPDGLLHSADEALYAAKRGGRDRVELAAAPDGPSSSAAA</sequence>
<dbReference type="RefSeq" id="WP_184944753.1">
    <property type="nucleotide sequence ID" value="NZ_BAAAWZ010000001.1"/>
</dbReference>
<dbReference type="GO" id="GO:1902201">
    <property type="term" value="P:negative regulation of bacterial-type flagellum-dependent cell motility"/>
    <property type="evidence" value="ECO:0007669"/>
    <property type="project" value="TreeGrafter"/>
</dbReference>
<dbReference type="Gene3D" id="3.30.70.270">
    <property type="match status" value="1"/>
</dbReference>
<dbReference type="GO" id="GO:0043709">
    <property type="term" value="P:cell adhesion involved in single-species biofilm formation"/>
    <property type="evidence" value="ECO:0007669"/>
    <property type="project" value="TreeGrafter"/>
</dbReference>
<dbReference type="NCBIfam" id="TIGR00229">
    <property type="entry name" value="sensory_box"/>
    <property type="match status" value="1"/>
</dbReference>
<dbReference type="Gene3D" id="3.30.450.20">
    <property type="entry name" value="PAS domain"/>
    <property type="match status" value="1"/>
</dbReference>
<dbReference type="GO" id="GO:0005886">
    <property type="term" value="C:plasma membrane"/>
    <property type="evidence" value="ECO:0007669"/>
    <property type="project" value="TreeGrafter"/>
</dbReference>
<evidence type="ECO:0000313" key="7">
    <source>
        <dbReference type="Proteomes" id="UP000562352"/>
    </source>
</evidence>
<feature type="transmembrane region" description="Helical" evidence="3">
    <location>
        <begin position="38"/>
        <end position="58"/>
    </location>
</feature>
<proteinExistence type="predicted"/>
<name>A0A841DBA6_PLAVE</name>
<dbReference type="NCBIfam" id="TIGR00254">
    <property type="entry name" value="GGDEF"/>
    <property type="match status" value="1"/>
</dbReference>
<dbReference type="SUPFAM" id="SSF55073">
    <property type="entry name" value="Nucleotide cyclase"/>
    <property type="match status" value="1"/>
</dbReference>
<dbReference type="CDD" id="cd00130">
    <property type="entry name" value="PAS"/>
    <property type="match status" value="1"/>
</dbReference>
<feature type="transmembrane region" description="Helical" evidence="3">
    <location>
        <begin position="145"/>
        <end position="165"/>
    </location>
</feature>
<reference evidence="6 7" key="1">
    <citation type="submission" date="2020-08" db="EMBL/GenBank/DDBJ databases">
        <title>Genomic Encyclopedia of Type Strains, Phase III (KMG-III): the genomes of soil and plant-associated and newly described type strains.</title>
        <authorList>
            <person name="Whitman W."/>
        </authorList>
    </citation>
    <scope>NUCLEOTIDE SEQUENCE [LARGE SCALE GENOMIC DNA]</scope>
    <source>
        <strain evidence="6 7">CECT 3303</strain>
    </source>
</reference>
<feature type="domain" description="PAC" evidence="4">
    <location>
        <begin position="294"/>
        <end position="346"/>
    </location>
</feature>
<comment type="caution">
    <text evidence="6">The sequence shown here is derived from an EMBL/GenBank/DDBJ whole genome shotgun (WGS) entry which is preliminary data.</text>
</comment>
<dbReference type="InterPro" id="IPR000700">
    <property type="entry name" value="PAS-assoc_C"/>
</dbReference>
<dbReference type="PANTHER" id="PTHR45138">
    <property type="entry name" value="REGULATORY COMPONENTS OF SENSORY TRANSDUCTION SYSTEM"/>
    <property type="match status" value="1"/>
</dbReference>
<dbReference type="PANTHER" id="PTHR45138:SF9">
    <property type="entry name" value="DIGUANYLATE CYCLASE DGCM-RELATED"/>
    <property type="match status" value="1"/>
</dbReference>
<dbReference type="SUPFAM" id="SSF55785">
    <property type="entry name" value="PYP-like sensor domain (PAS domain)"/>
    <property type="match status" value="1"/>
</dbReference>
<feature type="transmembrane region" description="Helical" evidence="3">
    <location>
        <begin position="102"/>
        <end position="125"/>
    </location>
</feature>
<keyword evidence="3" id="KW-1133">Transmembrane helix</keyword>
<dbReference type="SMART" id="SM00267">
    <property type="entry name" value="GGDEF"/>
    <property type="match status" value="1"/>
</dbReference>
<keyword evidence="1" id="KW-0175">Coiled coil</keyword>
<dbReference type="InterPro" id="IPR029787">
    <property type="entry name" value="Nucleotide_cyclase"/>
</dbReference>
<keyword evidence="3" id="KW-0812">Transmembrane</keyword>
<gene>
    <name evidence="6" type="ORF">FHS22_004683</name>
</gene>
<evidence type="ECO:0000259" key="4">
    <source>
        <dbReference type="PROSITE" id="PS50113"/>
    </source>
</evidence>
<dbReference type="InterPro" id="IPR035965">
    <property type="entry name" value="PAS-like_dom_sf"/>
</dbReference>
<dbReference type="PROSITE" id="PS50887">
    <property type="entry name" value="GGDEF"/>
    <property type="match status" value="1"/>
</dbReference>
<protein>
    <submittedName>
        <fullName evidence="6">Diguanylate cyclase (GGDEF)-like protein</fullName>
    </submittedName>
</protein>
<evidence type="ECO:0000259" key="5">
    <source>
        <dbReference type="PROSITE" id="PS50887"/>
    </source>
</evidence>
<dbReference type="Pfam" id="PF00990">
    <property type="entry name" value="GGDEF"/>
    <property type="match status" value="1"/>
</dbReference>
<dbReference type="InterPro" id="IPR013767">
    <property type="entry name" value="PAS_fold"/>
</dbReference>
<dbReference type="EMBL" id="JACHJJ010000016">
    <property type="protein sequence ID" value="MBB5965395.1"/>
    <property type="molecule type" value="Genomic_DNA"/>
</dbReference>
<dbReference type="CDD" id="cd01949">
    <property type="entry name" value="GGDEF"/>
    <property type="match status" value="1"/>
</dbReference>
<dbReference type="GO" id="GO:0006355">
    <property type="term" value="P:regulation of DNA-templated transcription"/>
    <property type="evidence" value="ECO:0007669"/>
    <property type="project" value="InterPro"/>
</dbReference>
<feature type="domain" description="GGDEF" evidence="5">
    <location>
        <begin position="413"/>
        <end position="545"/>
    </location>
</feature>
<dbReference type="InterPro" id="IPR043128">
    <property type="entry name" value="Rev_trsase/Diguanyl_cyclase"/>
</dbReference>
<dbReference type="InterPro" id="IPR001610">
    <property type="entry name" value="PAC"/>
</dbReference>